<accession>A0A1H5C8B3</accession>
<organism evidence="2 3">
    <name type="scientific">Pseudomonas anguilliseptica</name>
    <dbReference type="NCBI Taxonomy" id="53406"/>
    <lineage>
        <taxon>Bacteria</taxon>
        <taxon>Pseudomonadati</taxon>
        <taxon>Pseudomonadota</taxon>
        <taxon>Gammaproteobacteria</taxon>
        <taxon>Pseudomonadales</taxon>
        <taxon>Pseudomonadaceae</taxon>
        <taxon>Pseudomonas</taxon>
    </lineage>
</organism>
<dbReference type="EMBL" id="FNSC01000001">
    <property type="protein sequence ID" value="SED62530.1"/>
    <property type="molecule type" value="Genomic_DNA"/>
</dbReference>
<keyword evidence="3" id="KW-1185">Reference proteome</keyword>
<evidence type="ECO:0000313" key="2">
    <source>
        <dbReference type="EMBL" id="SED62530.1"/>
    </source>
</evidence>
<proteinExistence type="predicted"/>
<name>A0A1H5C8B3_PSEAG</name>
<evidence type="ECO:0000256" key="1">
    <source>
        <dbReference type="SAM" id="SignalP"/>
    </source>
</evidence>
<dbReference type="STRING" id="53406.SAMN05421553_3000"/>
<feature type="chain" id="PRO_5017185250" evidence="1">
    <location>
        <begin position="24"/>
        <end position="109"/>
    </location>
</feature>
<dbReference type="AlphaFoldDB" id="A0A1H5C8B3"/>
<feature type="signal peptide" evidence="1">
    <location>
        <begin position="1"/>
        <end position="23"/>
    </location>
</feature>
<keyword evidence="1" id="KW-0732">Signal</keyword>
<sequence>MKAFRRAYLVLFLALILPVQSLAGLLQAGEICPMGHGSQQQMDCCGEMAMPAGNQPCPDMLKCSTATLPLLDSYRLPIKPLVNARGPLWLAHAVLPSRPQSAPWRPPRV</sequence>
<evidence type="ECO:0000313" key="3">
    <source>
        <dbReference type="Proteomes" id="UP000242849"/>
    </source>
</evidence>
<dbReference type="Proteomes" id="UP000242849">
    <property type="component" value="Unassembled WGS sequence"/>
</dbReference>
<reference evidence="3" key="1">
    <citation type="submission" date="2016-10" db="EMBL/GenBank/DDBJ databases">
        <authorList>
            <person name="Varghese N."/>
            <person name="Submissions S."/>
        </authorList>
    </citation>
    <scope>NUCLEOTIDE SEQUENCE [LARGE SCALE GENOMIC DNA]</scope>
    <source>
        <strain evidence="3">DSM 12111</strain>
    </source>
</reference>
<gene>
    <name evidence="2" type="ORF">SAMN05421553_3000</name>
</gene>
<protein>
    <submittedName>
        <fullName evidence="2">Uncharacterized protein</fullName>
    </submittedName>
</protein>